<dbReference type="RefSeq" id="WP_223903981.1">
    <property type="nucleotide sequence ID" value="NZ_AP024238.1"/>
</dbReference>
<evidence type="ECO:0000256" key="1">
    <source>
        <dbReference type="ARBA" id="ARBA00000012"/>
    </source>
</evidence>
<evidence type="ECO:0000313" key="11">
    <source>
        <dbReference type="EMBL" id="BCO27980.1"/>
    </source>
</evidence>
<gene>
    <name evidence="11" type="ORF">MIZ03_2873</name>
</gene>
<evidence type="ECO:0000256" key="6">
    <source>
        <dbReference type="ARBA" id="ARBA00022723"/>
    </source>
</evidence>
<keyword evidence="8 9" id="KW-0289">Folate biosynthesis</keyword>
<dbReference type="InterPro" id="IPR006390">
    <property type="entry name" value="DHP_synth_dom"/>
</dbReference>
<dbReference type="CDD" id="cd00739">
    <property type="entry name" value="DHPS"/>
    <property type="match status" value="1"/>
</dbReference>
<dbReference type="PANTHER" id="PTHR20941:SF1">
    <property type="entry name" value="FOLIC ACID SYNTHESIS PROTEIN FOL1"/>
    <property type="match status" value="1"/>
</dbReference>
<dbReference type="Gene3D" id="3.20.20.20">
    <property type="entry name" value="Dihydropteroate synthase-like"/>
    <property type="match status" value="1"/>
</dbReference>
<evidence type="ECO:0000256" key="7">
    <source>
        <dbReference type="ARBA" id="ARBA00022842"/>
    </source>
</evidence>
<reference evidence="11 12" key="1">
    <citation type="journal article" date="2021" name="Microbiol. Spectr.">
        <title>A Single Bacterium Capable of Oxidation and Reduction of Iron at Circumneutral pH.</title>
        <authorList>
            <person name="Kato S."/>
            <person name="Ohkuma M."/>
        </authorList>
    </citation>
    <scope>NUCLEOTIDE SEQUENCE [LARGE SCALE GENOMIC DNA]</scope>
    <source>
        <strain evidence="11 12">MIZ03</strain>
    </source>
</reference>
<dbReference type="PROSITE" id="PS50972">
    <property type="entry name" value="PTERIN_BINDING"/>
    <property type="match status" value="1"/>
</dbReference>
<evidence type="ECO:0000256" key="8">
    <source>
        <dbReference type="ARBA" id="ARBA00022909"/>
    </source>
</evidence>
<comment type="pathway">
    <text evidence="3 9">Cofactor biosynthesis; tetrahydrofolate biosynthesis; 7,8-dihydrofolate from 2-amino-4-hydroxy-6-hydroxymethyl-7,8-dihydropteridine diphosphate and 4-aminobenzoate: step 1/2.</text>
</comment>
<evidence type="ECO:0000256" key="3">
    <source>
        <dbReference type="ARBA" id="ARBA00004763"/>
    </source>
</evidence>
<evidence type="ECO:0000259" key="10">
    <source>
        <dbReference type="PROSITE" id="PS50972"/>
    </source>
</evidence>
<feature type="domain" description="Pterin-binding" evidence="10">
    <location>
        <begin position="15"/>
        <end position="280"/>
    </location>
</feature>
<organism evidence="11 12">
    <name type="scientific">Rhodoferax lithotrophicus</name>
    <dbReference type="NCBI Taxonomy" id="2798804"/>
    <lineage>
        <taxon>Bacteria</taxon>
        <taxon>Pseudomonadati</taxon>
        <taxon>Pseudomonadota</taxon>
        <taxon>Betaproteobacteria</taxon>
        <taxon>Burkholderiales</taxon>
        <taxon>Comamonadaceae</taxon>
        <taxon>Rhodoferax</taxon>
    </lineage>
</organism>
<comment type="similarity">
    <text evidence="9">Belongs to the DHPS family.</text>
</comment>
<sequence length="286" mass="30890">MIWRTSRFEIDLREPRVMGIVNVTPDSFSDGGLHGSTACALRHCEQLLLDGADILDIGGESSRPGAQPLGVEDELARVLPVVRDAVTLGVPISVDTYKPQVMQAVLDLGADIINDIWALRWQDPCCSLNAQQVVAAHARCGVCLMHMHLEPQTMQVQPMHGDVVSQVLTFLELSALDLQALGVEKTRIMLDPGIGFGKTVGQNFALLAHQTELLEIGYPLLAGWSRKSSLAGMGVHSEQGEELSVHQRLVPSVAAALLAAERGASVLRVHDVKETVQALHVLAAIR</sequence>
<keyword evidence="6 9" id="KW-0479">Metal-binding</keyword>
<dbReference type="SUPFAM" id="SSF51717">
    <property type="entry name" value="Dihydropteroate synthetase-like"/>
    <property type="match status" value="1"/>
</dbReference>
<comment type="cofactor">
    <cofactor evidence="2 9">
        <name>Mg(2+)</name>
        <dbReference type="ChEBI" id="CHEBI:18420"/>
    </cofactor>
</comment>
<protein>
    <recommendedName>
        <fullName evidence="4 9">Dihydropteroate synthase</fullName>
        <shortName evidence="9">DHPS</shortName>
        <ecNumber evidence="4 9">2.5.1.15</ecNumber>
    </recommendedName>
    <alternativeName>
        <fullName evidence="9">Dihydropteroate pyrophosphorylase</fullName>
    </alternativeName>
</protein>
<name>A0ABN6D7I2_9BURK</name>
<dbReference type="PANTHER" id="PTHR20941">
    <property type="entry name" value="FOLATE SYNTHESIS PROTEINS"/>
    <property type="match status" value="1"/>
</dbReference>
<evidence type="ECO:0000313" key="12">
    <source>
        <dbReference type="Proteomes" id="UP000824366"/>
    </source>
</evidence>
<dbReference type="Proteomes" id="UP000824366">
    <property type="component" value="Chromosome"/>
</dbReference>
<comment type="catalytic activity">
    <reaction evidence="1">
        <text>(7,8-dihydropterin-6-yl)methyl diphosphate + 4-aminobenzoate = 7,8-dihydropteroate + diphosphate</text>
        <dbReference type="Rhea" id="RHEA:19949"/>
        <dbReference type="ChEBI" id="CHEBI:17836"/>
        <dbReference type="ChEBI" id="CHEBI:17839"/>
        <dbReference type="ChEBI" id="CHEBI:33019"/>
        <dbReference type="ChEBI" id="CHEBI:72950"/>
        <dbReference type="EC" id="2.5.1.15"/>
    </reaction>
</comment>
<dbReference type="Pfam" id="PF00809">
    <property type="entry name" value="Pterin_bind"/>
    <property type="match status" value="1"/>
</dbReference>
<keyword evidence="7 9" id="KW-0460">Magnesium</keyword>
<dbReference type="InterPro" id="IPR000489">
    <property type="entry name" value="Pterin-binding_dom"/>
</dbReference>
<accession>A0ABN6D7I2</accession>
<keyword evidence="5 9" id="KW-0808">Transferase</keyword>
<evidence type="ECO:0000256" key="4">
    <source>
        <dbReference type="ARBA" id="ARBA00012458"/>
    </source>
</evidence>
<dbReference type="NCBIfam" id="TIGR01496">
    <property type="entry name" value="DHPS"/>
    <property type="match status" value="1"/>
</dbReference>
<proteinExistence type="inferred from homology"/>
<dbReference type="InterPro" id="IPR045031">
    <property type="entry name" value="DHP_synth-like"/>
</dbReference>
<dbReference type="PROSITE" id="PS00792">
    <property type="entry name" value="DHPS_1"/>
    <property type="match status" value="1"/>
</dbReference>
<dbReference type="EC" id="2.5.1.15" evidence="4 9"/>
<keyword evidence="12" id="KW-1185">Reference proteome</keyword>
<evidence type="ECO:0000256" key="9">
    <source>
        <dbReference type="RuleBase" id="RU361205"/>
    </source>
</evidence>
<evidence type="ECO:0000256" key="5">
    <source>
        <dbReference type="ARBA" id="ARBA00022679"/>
    </source>
</evidence>
<comment type="function">
    <text evidence="9">Catalyzes the condensation of para-aminobenzoate (pABA) with 6-hydroxymethyl-7,8-dihydropterin diphosphate (DHPt-PP) to form 7,8-dihydropteroate (H2Pte), the immediate precursor of folate derivatives.</text>
</comment>
<evidence type="ECO:0000256" key="2">
    <source>
        <dbReference type="ARBA" id="ARBA00001946"/>
    </source>
</evidence>
<dbReference type="InterPro" id="IPR011005">
    <property type="entry name" value="Dihydropteroate_synth-like_sf"/>
</dbReference>
<dbReference type="EMBL" id="AP024238">
    <property type="protein sequence ID" value="BCO27980.1"/>
    <property type="molecule type" value="Genomic_DNA"/>
</dbReference>
<dbReference type="PROSITE" id="PS00793">
    <property type="entry name" value="DHPS_2"/>
    <property type="match status" value="1"/>
</dbReference>